<evidence type="ECO:0000256" key="4">
    <source>
        <dbReference type="ARBA" id="ARBA00019232"/>
    </source>
</evidence>
<dbReference type="PANTHER" id="PTHR43390">
    <property type="entry name" value="SIGNAL PEPTIDASE I"/>
    <property type="match status" value="1"/>
</dbReference>
<gene>
    <name evidence="9" type="primary">lepB</name>
    <name evidence="9" type="ORF">C4900_06365</name>
</gene>
<dbReference type="STRING" id="163359.A9R16_14055"/>
<feature type="transmembrane region" description="Helical" evidence="7">
    <location>
        <begin position="39"/>
        <end position="59"/>
    </location>
</feature>
<dbReference type="InterPro" id="IPR019756">
    <property type="entry name" value="Pept_S26A_signal_pept_1_Ser-AS"/>
</dbReference>
<comment type="caution">
    <text evidence="9">The sequence shown here is derived from an EMBL/GenBank/DDBJ whole genome shotgun (WGS) entry which is preliminary data.</text>
</comment>
<dbReference type="InterPro" id="IPR019757">
    <property type="entry name" value="Pept_S26A_signal_pept_1_Lys-AS"/>
</dbReference>
<comment type="subcellular location">
    <subcellularLocation>
        <location evidence="8">Membrane</location>
        <topology evidence="8">Multi-pass membrane protein</topology>
    </subcellularLocation>
</comment>
<keyword evidence="7" id="KW-0812">Transmembrane</keyword>
<dbReference type="GO" id="GO:0009003">
    <property type="term" value="F:signal peptidase activity"/>
    <property type="evidence" value="ECO:0007669"/>
    <property type="project" value="UniProtKB-EC"/>
</dbReference>
<dbReference type="InterPro" id="IPR019533">
    <property type="entry name" value="Peptidase_S26"/>
</dbReference>
<dbReference type="Pfam" id="PF10502">
    <property type="entry name" value="Peptidase_S26"/>
    <property type="match status" value="1"/>
</dbReference>
<dbReference type="Gene3D" id="2.10.109.10">
    <property type="entry name" value="Umud Fragment, subunit A"/>
    <property type="match status" value="1"/>
</dbReference>
<name>A0A1C2G0B5_9GAMM</name>
<evidence type="ECO:0000313" key="10">
    <source>
        <dbReference type="Proteomes" id="UP000253250"/>
    </source>
</evidence>
<dbReference type="RefSeq" id="WP_065971217.1">
    <property type="nucleotide sequence ID" value="NZ_CP080624.1"/>
</dbReference>
<feature type="transmembrane region" description="Helical" evidence="7">
    <location>
        <begin position="6"/>
        <end position="27"/>
    </location>
</feature>
<evidence type="ECO:0000256" key="2">
    <source>
        <dbReference type="ARBA" id="ARBA00009370"/>
    </source>
</evidence>
<dbReference type="InterPro" id="IPR036286">
    <property type="entry name" value="LexA/Signal_pep-like_sf"/>
</dbReference>
<evidence type="ECO:0000313" key="9">
    <source>
        <dbReference type="EMBL" id="RCN59320.1"/>
    </source>
</evidence>
<accession>A0A1C2G0B5</accession>
<dbReference type="PROSITE" id="PS00761">
    <property type="entry name" value="SPASE_I_3"/>
    <property type="match status" value="1"/>
</dbReference>
<organism evidence="9 10">
    <name type="scientific">Acidiferrobacter thiooxydans</name>
    <dbReference type="NCBI Taxonomy" id="163359"/>
    <lineage>
        <taxon>Bacteria</taxon>
        <taxon>Pseudomonadati</taxon>
        <taxon>Pseudomonadota</taxon>
        <taxon>Gammaproteobacteria</taxon>
        <taxon>Acidiferrobacterales</taxon>
        <taxon>Acidiferrobacteraceae</taxon>
        <taxon>Acidiferrobacter</taxon>
    </lineage>
</organism>
<evidence type="ECO:0000256" key="6">
    <source>
        <dbReference type="ARBA" id="ARBA00022801"/>
    </source>
</evidence>
<dbReference type="EMBL" id="PSYR01000001">
    <property type="protein sequence ID" value="RCN59320.1"/>
    <property type="molecule type" value="Genomic_DNA"/>
</dbReference>
<evidence type="ECO:0000256" key="3">
    <source>
        <dbReference type="ARBA" id="ARBA00013208"/>
    </source>
</evidence>
<dbReference type="PANTHER" id="PTHR43390:SF1">
    <property type="entry name" value="CHLOROPLAST PROCESSING PEPTIDASE"/>
    <property type="match status" value="1"/>
</dbReference>
<dbReference type="AlphaFoldDB" id="A0A1C2G0B5"/>
<dbReference type="PRINTS" id="PR00727">
    <property type="entry name" value="LEADERPTASE"/>
</dbReference>
<dbReference type="PROSITE" id="PS00501">
    <property type="entry name" value="SPASE_I_1"/>
    <property type="match status" value="1"/>
</dbReference>
<dbReference type="Proteomes" id="UP000253250">
    <property type="component" value="Unassembled WGS sequence"/>
</dbReference>
<keyword evidence="7" id="KW-1133">Transmembrane helix</keyword>
<sequence length="255" mass="29479">MLLDDFSEWLVGLLFLSGILWAIDAVVRKDKTKRPPLYAEYARSFFPVILVVLLIRSFVVEPFRIPSGSMIPTLHVGDFILVNKFAYGLRLPILHTKILSVGEPKRGQVVVFRYPKNPSIDYIKRIVGLPGDHIAYINKQLYINGKLIPHYHKRPYLYTEQNGQVLEAYRYTEKLGKIKHHIILIPGLTQKPMHFVVPPHEYFVLGDNRDLSDDSRYWGYVPQRNLVGQAFLIWFSWNTAHGGGVDWKRIGRSIP</sequence>
<dbReference type="SUPFAM" id="SSF51306">
    <property type="entry name" value="LexA/Signal peptidase"/>
    <property type="match status" value="1"/>
</dbReference>
<dbReference type="NCBIfam" id="TIGR02227">
    <property type="entry name" value="sigpep_I_bact"/>
    <property type="match status" value="1"/>
</dbReference>
<evidence type="ECO:0000256" key="1">
    <source>
        <dbReference type="ARBA" id="ARBA00000677"/>
    </source>
</evidence>
<dbReference type="InterPro" id="IPR019758">
    <property type="entry name" value="Pept_S26A_signal_pept_1_CS"/>
</dbReference>
<comment type="similarity">
    <text evidence="2 8">Belongs to the peptidase S26 family.</text>
</comment>
<dbReference type="GO" id="GO:0016020">
    <property type="term" value="C:membrane"/>
    <property type="evidence" value="ECO:0007669"/>
    <property type="project" value="UniProtKB-SubCell"/>
</dbReference>
<keyword evidence="7" id="KW-0472">Membrane</keyword>
<dbReference type="OrthoDB" id="9815782at2"/>
<protein>
    <recommendedName>
        <fullName evidence="4 7">Signal peptidase I</fullName>
        <ecNumber evidence="3 7">3.4.21.89</ecNumber>
    </recommendedName>
</protein>
<dbReference type="PROSITE" id="PS00760">
    <property type="entry name" value="SPASE_I_2"/>
    <property type="match status" value="1"/>
</dbReference>
<dbReference type="InterPro" id="IPR000223">
    <property type="entry name" value="Pept_S26A_signal_pept_1"/>
</dbReference>
<proteinExistence type="inferred from homology"/>
<comment type="catalytic activity">
    <reaction evidence="1 7">
        <text>Cleavage of hydrophobic, N-terminal signal or leader sequences from secreted and periplasmic proteins.</text>
        <dbReference type="EC" id="3.4.21.89"/>
    </reaction>
</comment>
<keyword evidence="6 7" id="KW-0378">Hydrolase</keyword>
<evidence type="ECO:0000256" key="5">
    <source>
        <dbReference type="ARBA" id="ARBA00022670"/>
    </source>
</evidence>
<dbReference type="GO" id="GO:0006465">
    <property type="term" value="P:signal peptide processing"/>
    <property type="evidence" value="ECO:0007669"/>
    <property type="project" value="InterPro"/>
</dbReference>
<reference evidence="9 10" key="1">
    <citation type="submission" date="2018-02" db="EMBL/GenBank/DDBJ databases">
        <title>Insights into the biology of acidophilic members of the Acidiferrobacteraceae family derived from comparative genomic analyses.</title>
        <authorList>
            <person name="Issotta F."/>
            <person name="Thyssen C."/>
            <person name="Mena C."/>
            <person name="Moya A."/>
            <person name="Bellenberg S."/>
            <person name="Sproer C."/>
            <person name="Covarrubias P.C."/>
            <person name="Sand W."/>
            <person name="Quatrini R."/>
            <person name="Vera M."/>
        </authorList>
    </citation>
    <scope>NUCLEOTIDE SEQUENCE [LARGE SCALE GENOMIC DNA]</scope>
    <source>
        <strain evidence="10">m-1</strain>
    </source>
</reference>
<dbReference type="CDD" id="cd06530">
    <property type="entry name" value="S26_SPase_I"/>
    <property type="match status" value="1"/>
</dbReference>
<dbReference type="GO" id="GO:0004252">
    <property type="term" value="F:serine-type endopeptidase activity"/>
    <property type="evidence" value="ECO:0007669"/>
    <property type="project" value="InterPro"/>
</dbReference>
<evidence type="ECO:0000256" key="8">
    <source>
        <dbReference type="RuleBase" id="RU362042"/>
    </source>
</evidence>
<keyword evidence="10" id="KW-1185">Reference proteome</keyword>
<keyword evidence="5 7" id="KW-0645">Protease</keyword>
<dbReference type="EC" id="3.4.21.89" evidence="3 7"/>
<evidence type="ECO:0000256" key="7">
    <source>
        <dbReference type="RuleBase" id="RU003993"/>
    </source>
</evidence>